<dbReference type="Proteomes" id="UP000218615">
    <property type="component" value="Unassembled WGS sequence"/>
</dbReference>
<dbReference type="Pfam" id="PF12686">
    <property type="entry name" value="DUF3800"/>
    <property type="match status" value="1"/>
</dbReference>
<dbReference type="EMBL" id="FZMP01000023">
    <property type="protein sequence ID" value="SNQ59419.1"/>
    <property type="molecule type" value="Genomic_DNA"/>
</dbReference>
<accession>A0A284VJQ0</accession>
<reference evidence="2" key="1">
    <citation type="submission" date="2017-06" db="EMBL/GenBank/DDBJ databases">
        <authorList>
            <person name="Cremers G."/>
        </authorList>
    </citation>
    <scope>NUCLEOTIDE SEQUENCE [LARGE SCALE GENOMIC DNA]</scope>
</reference>
<organism evidence="1 2">
    <name type="scientific">Candidatus Methanoperedens nitratireducens</name>
    <dbReference type="NCBI Taxonomy" id="1392998"/>
    <lineage>
        <taxon>Archaea</taxon>
        <taxon>Methanobacteriati</taxon>
        <taxon>Methanobacteriota</taxon>
        <taxon>Stenosarchaea group</taxon>
        <taxon>Methanomicrobia</taxon>
        <taxon>Methanosarcinales</taxon>
        <taxon>ANME-2 cluster</taxon>
        <taxon>Candidatus Methanoperedentaceae</taxon>
        <taxon>Candidatus Methanoperedens</taxon>
    </lineage>
</organism>
<evidence type="ECO:0000313" key="1">
    <source>
        <dbReference type="EMBL" id="SNQ59419.1"/>
    </source>
</evidence>
<gene>
    <name evidence="1" type="ORF">MNV_1190002</name>
</gene>
<evidence type="ECO:0000313" key="2">
    <source>
        <dbReference type="Proteomes" id="UP000218615"/>
    </source>
</evidence>
<sequence length="163" mass="19379">MYIYLDESGDLGFDLNSSKHIVIALLITKNPHKIERCIKNIRERKLKKKLKELPEIKFNNSDELIREKTLTCIGRESIEIAYIVLDKNRLNPGMQTHKQEIYNFIAGYLMRCLPYENTTYSKLIVDKRIYNKVIRAEFDQYMKQKAAFNYDLIKDKIKISRQL</sequence>
<keyword evidence="2" id="KW-1185">Reference proteome</keyword>
<dbReference type="RefSeq" id="WP_096203800.1">
    <property type="nucleotide sequence ID" value="NZ_FZMP01000023.1"/>
</dbReference>
<dbReference type="InterPro" id="IPR024524">
    <property type="entry name" value="DUF3800"/>
</dbReference>
<evidence type="ECO:0008006" key="3">
    <source>
        <dbReference type="Google" id="ProtNLM"/>
    </source>
</evidence>
<proteinExistence type="predicted"/>
<dbReference type="AlphaFoldDB" id="A0A284VJQ0"/>
<dbReference type="OrthoDB" id="101752at2157"/>
<protein>
    <recommendedName>
        <fullName evidence="3">DUF3800 domain-containing protein</fullName>
    </recommendedName>
</protein>
<name>A0A284VJQ0_9EURY</name>